<evidence type="ECO:0000259" key="2">
    <source>
        <dbReference type="SMART" id="SM00131"/>
    </source>
</evidence>
<accession>V5HE62</accession>
<dbReference type="Gene3D" id="4.10.410.10">
    <property type="entry name" value="Pancreatic trypsin inhibitor Kunitz domain"/>
    <property type="match status" value="2"/>
</dbReference>
<sequence>MYKEILCTLIAAALGLCSGQNPKDGNVCLETPKLGQGFNIVKGWSYDPDLDKCYVFDHVRRSDYGVENIFLSESSCNQRCRPPVPAKCYAKPPSSKGTLDLPVSTYDPSTGTCLDIRAPVGDQGENVFSSNASCTRECRGVDLRLCLNATEADCDYIDGWGYGYDSEDQTCKEAADGFCGGFRSGEDCLKRCGPLVDNKCRLPIQDMLTCDEPQK</sequence>
<feature type="domain" description="BPTI/Kunitz inhibitor" evidence="2">
    <location>
        <begin position="26"/>
        <end position="81"/>
    </location>
</feature>
<dbReference type="Pfam" id="PF00014">
    <property type="entry name" value="Kunitz_BPTI"/>
    <property type="match status" value="1"/>
</dbReference>
<dbReference type="EMBL" id="GANP01012740">
    <property type="protein sequence ID" value="JAB71728.1"/>
    <property type="molecule type" value="mRNA"/>
</dbReference>
<dbReference type="SUPFAM" id="SSF57362">
    <property type="entry name" value="BPTI-like"/>
    <property type="match status" value="2"/>
</dbReference>
<name>V5HE62_IXORI</name>
<feature type="signal peptide" evidence="1">
    <location>
        <begin position="1"/>
        <end position="19"/>
    </location>
</feature>
<protein>
    <recommendedName>
        <fullName evidence="2">BPTI/Kunitz inhibitor domain-containing protein</fullName>
    </recommendedName>
</protein>
<keyword evidence="1" id="KW-0732">Signal</keyword>
<dbReference type="InterPro" id="IPR002223">
    <property type="entry name" value="Kunitz_BPTI"/>
</dbReference>
<evidence type="ECO:0000256" key="1">
    <source>
        <dbReference type="SAM" id="SignalP"/>
    </source>
</evidence>
<dbReference type="GO" id="GO:0004867">
    <property type="term" value="F:serine-type endopeptidase inhibitor activity"/>
    <property type="evidence" value="ECO:0007669"/>
    <property type="project" value="InterPro"/>
</dbReference>
<dbReference type="InterPro" id="IPR036880">
    <property type="entry name" value="Kunitz_BPTI_sf"/>
</dbReference>
<feature type="chain" id="PRO_5004735041" description="BPTI/Kunitz inhibitor domain-containing protein" evidence="1">
    <location>
        <begin position="20"/>
        <end position="215"/>
    </location>
</feature>
<evidence type="ECO:0000313" key="3">
    <source>
        <dbReference type="EMBL" id="JAB71728.1"/>
    </source>
</evidence>
<organism evidence="3">
    <name type="scientific">Ixodes ricinus</name>
    <name type="common">Common tick</name>
    <name type="synonym">Acarus ricinus</name>
    <dbReference type="NCBI Taxonomy" id="34613"/>
    <lineage>
        <taxon>Eukaryota</taxon>
        <taxon>Metazoa</taxon>
        <taxon>Ecdysozoa</taxon>
        <taxon>Arthropoda</taxon>
        <taxon>Chelicerata</taxon>
        <taxon>Arachnida</taxon>
        <taxon>Acari</taxon>
        <taxon>Parasitiformes</taxon>
        <taxon>Ixodida</taxon>
        <taxon>Ixodoidea</taxon>
        <taxon>Ixodidae</taxon>
        <taxon>Ixodinae</taxon>
        <taxon>Ixodes</taxon>
    </lineage>
</organism>
<reference evidence="3" key="1">
    <citation type="journal article" date="2015" name="Sci. Rep.">
        <title>Tissue- and time-dependent transcription in Ixodes ricinus salivary glands and midguts when blood feeding on the vertebrate host.</title>
        <authorList>
            <person name="Kotsyfakis M."/>
            <person name="Schwarz A."/>
            <person name="Erhart J."/>
            <person name="Ribeiro J.M."/>
        </authorList>
    </citation>
    <scope>NUCLEOTIDE SEQUENCE</scope>
    <source>
        <tissue evidence="3">Salivary gland and midgut</tissue>
    </source>
</reference>
<dbReference type="AlphaFoldDB" id="V5HE62"/>
<dbReference type="SMART" id="SM00131">
    <property type="entry name" value="KU"/>
    <property type="match status" value="1"/>
</dbReference>
<proteinExistence type="evidence at transcript level"/>